<dbReference type="SUPFAM" id="SSF46689">
    <property type="entry name" value="Homeodomain-like"/>
    <property type="match status" value="1"/>
</dbReference>
<dbReference type="EMBL" id="LJAM02001035">
    <property type="protein sequence ID" value="RAP64137.1"/>
    <property type="molecule type" value="Genomic_DNA"/>
</dbReference>
<gene>
    <name evidence="2" type="ORF">ACZ87_04083</name>
</gene>
<evidence type="ECO:0000313" key="3">
    <source>
        <dbReference type="Proteomes" id="UP000244334"/>
    </source>
</evidence>
<dbReference type="Pfam" id="PF01527">
    <property type="entry name" value="HTH_Tnp_1"/>
    <property type="match status" value="1"/>
</dbReference>
<name>A0A328T7U1_9GAMM</name>
<dbReference type="InterPro" id="IPR009057">
    <property type="entry name" value="Homeodomain-like_sf"/>
</dbReference>
<reference evidence="2" key="1">
    <citation type="submission" date="2018-04" db="EMBL/GenBank/DDBJ databases">
        <title>Genomes of the Obligate Erwinia dacicola and Facultative Enterobacter sp. OLF Endosymbionts of the Olive Fruit fly, Bactrocera oleae.</title>
        <authorList>
            <person name="Estes A.M."/>
            <person name="Hearn D.J."/>
            <person name="Agarwal S."/>
            <person name="Pierson E.A."/>
            <person name="Dunning-Hotopp J.C."/>
        </authorList>
    </citation>
    <scope>NUCLEOTIDE SEQUENCE [LARGE SCALE GENOMIC DNA]</scope>
    <source>
        <strain evidence="2">Oroville</strain>
    </source>
</reference>
<proteinExistence type="inferred from homology"/>
<comment type="caution">
    <text evidence="2">The sequence shown here is derived from an EMBL/GenBank/DDBJ whole genome shotgun (WGS) entry which is preliminary data.</text>
</comment>
<dbReference type="RefSeq" id="WP_162475770.1">
    <property type="nucleotide sequence ID" value="NZ_LJAM02001035.1"/>
</dbReference>
<dbReference type="GO" id="GO:0006313">
    <property type="term" value="P:DNA transposition"/>
    <property type="evidence" value="ECO:0007669"/>
    <property type="project" value="InterPro"/>
</dbReference>
<evidence type="ECO:0000313" key="2">
    <source>
        <dbReference type="EMBL" id="RAP64137.1"/>
    </source>
</evidence>
<accession>A0A328T7U1</accession>
<dbReference type="AlphaFoldDB" id="A0A328T7U1"/>
<sequence length="50" mass="5751">MAKHFTPEFKLEAAKLVVDHGYTYVKAAEAVNVSHSAIPRWVNKLRLERQ</sequence>
<dbReference type="Proteomes" id="UP000244334">
    <property type="component" value="Unassembled WGS sequence"/>
</dbReference>
<comment type="similarity">
    <text evidence="1">Belongs to the transposase 8 family.</text>
</comment>
<organism evidence="2 3">
    <name type="scientific">Candidatus Erwinia dacicola</name>
    <dbReference type="NCBI Taxonomy" id="252393"/>
    <lineage>
        <taxon>Bacteria</taxon>
        <taxon>Pseudomonadati</taxon>
        <taxon>Pseudomonadota</taxon>
        <taxon>Gammaproteobacteria</taxon>
        <taxon>Enterobacterales</taxon>
        <taxon>Erwiniaceae</taxon>
        <taxon>Erwinia</taxon>
    </lineage>
</organism>
<evidence type="ECO:0000256" key="1">
    <source>
        <dbReference type="ARBA" id="ARBA00009964"/>
    </source>
</evidence>
<feature type="non-terminal residue" evidence="2">
    <location>
        <position position="50"/>
    </location>
</feature>
<keyword evidence="3" id="KW-1185">Reference proteome</keyword>
<dbReference type="InterPro" id="IPR002514">
    <property type="entry name" value="Transposase_8"/>
</dbReference>
<protein>
    <submittedName>
        <fullName evidence="2">Transposase family protein</fullName>
    </submittedName>
</protein>
<dbReference type="GO" id="GO:0004803">
    <property type="term" value="F:transposase activity"/>
    <property type="evidence" value="ECO:0007669"/>
    <property type="project" value="InterPro"/>
</dbReference>
<dbReference type="GO" id="GO:0003677">
    <property type="term" value="F:DNA binding"/>
    <property type="evidence" value="ECO:0007669"/>
    <property type="project" value="InterPro"/>
</dbReference>